<name>Q0VQ39_ALCBS</name>
<dbReference type="InterPro" id="IPR036255">
    <property type="entry name" value="YgfB-like_sf"/>
</dbReference>
<proteinExistence type="predicted"/>
<dbReference type="InterPro" id="IPR011978">
    <property type="entry name" value="YgfB-like"/>
</dbReference>
<reference evidence="1 2" key="1">
    <citation type="journal article" date="2006" name="Nat. Biotechnol.">
        <title>Genome sequence of the ubiquitous hydrocarbon-degrading marine bacterium Alcanivorax borkumensis.</title>
        <authorList>
            <person name="Schneiker S."/>
            <person name="Martins dos Santos V.A.P."/>
            <person name="Bartels D."/>
            <person name="Bekel T."/>
            <person name="Brecht M."/>
            <person name="Buhrmester J."/>
            <person name="Chernikova T.N."/>
            <person name="Denaro R."/>
            <person name="Ferrer M."/>
            <person name="Gertler C."/>
            <person name="Goesmann A."/>
            <person name="Golyshina O.V."/>
            <person name="Kaminski F."/>
            <person name="Khachane A.N."/>
            <person name="Lang S."/>
            <person name="Linke B."/>
            <person name="McHardy A.C."/>
            <person name="Meyer F."/>
            <person name="Nechitaylo T."/>
            <person name="Puehler A."/>
            <person name="Regenhardt D."/>
            <person name="Rupp O."/>
            <person name="Sabirova J.S."/>
            <person name="Selbitschka W."/>
            <person name="Yakimov M.M."/>
            <person name="Timmis K.N."/>
            <person name="Vorhoelter F.-J."/>
            <person name="Weidner S."/>
            <person name="Kaiser O."/>
            <person name="Golyshin P.N."/>
        </authorList>
    </citation>
    <scope>NUCLEOTIDE SEQUENCE [LARGE SCALE GENOMIC DNA]</scope>
    <source>
        <strain evidence="2">ATCC 700651 / DSM 11573 / NCIMB 13689 / SK2</strain>
    </source>
</reference>
<evidence type="ECO:0000313" key="2">
    <source>
        <dbReference type="Proteomes" id="UP000008871"/>
    </source>
</evidence>
<dbReference type="OrthoDB" id="7008537at2"/>
<dbReference type="Proteomes" id="UP000008871">
    <property type="component" value="Chromosome"/>
</dbReference>
<sequence length="194" mass="21441">MLAPHREKSMSEITNPSLKNTVRQHFASLGDDAPTWTEIHGMLCALAAGPHDDGFADSIDYAHELEMPVPEDVASALNQLRQRLVTQLLSGETINLPCLLDPYQEEDGQDLASWCAGFMTGVFVKESQWYAIDEETIANLLLPFILISGLDEDEALDALWENTQVVRQMALGIPELIEELFLCFHGPDEGGESA</sequence>
<accession>Q0VQ39</accession>
<dbReference type="SUPFAM" id="SSF101327">
    <property type="entry name" value="YgfB-like"/>
    <property type="match status" value="1"/>
</dbReference>
<gene>
    <name evidence="1" type="ordered locus">ABO_1261</name>
</gene>
<dbReference type="eggNOG" id="COG3318">
    <property type="taxonomic scope" value="Bacteria"/>
</dbReference>
<organism evidence="1 2">
    <name type="scientific">Alcanivorax borkumensis (strain ATCC 700651 / DSM 11573 / NCIMB 13689 / SK2)</name>
    <dbReference type="NCBI Taxonomy" id="393595"/>
    <lineage>
        <taxon>Bacteria</taxon>
        <taxon>Pseudomonadati</taxon>
        <taxon>Pseudomonadota</taxon>
        <taxon>Gammaproteobacteria</taxon>
        <taxon>Oceanospirillales</taxon>
        <taxon>Alcanivoracaceae</taxon>
        <taxon>Alcanivorax</taxon>
    </lineage>
</organism>
<dbReference type="AlphaFoldDB" id="Q0VQ39"/>
<dbReference type="STRING" id="393595.ABO_1261"/>
<dbReference type="HOGENOM" id="CLU_078487_2_0_6"/>
<evidence type="ECO:0000313" key="1">
    <source>
        <dbReference type="EMBL" id="CAL16709.1"/>
    </source>
</evidence>
<dbReference type="Gene3D" id="1.20.120.740">
    <property type="entry name" value="YgfB uncharacterised protein family UPF0149, PF03695"/>
    <property type="match status" value="1"/>
</dbReference>
<protein>
    <recommendedName>
        <fullName evidence="3">YecA family protein</fullName>
    </recommendedName>
</protein>
<dbReference type="Pfam" id="PF03695">
    <property type="entry name" value="UPF0149"/>
    <property type="match status" value="1"/>
</dbReference>
<dbReference type="NCBIfam" id="TIGR02292">
    <property type="entry name" value="ygfB_yecA"/>
    <property type="match status" value="1"/>
</dbReference>
<keyword evidence="2" id="KW-1185">Reference proteome</keyword>
<evidence type="ECO:0008006" key="3">
    <source>
        <dbReference type="Google" id="ProtNLM"/>
    </source>
</evidence>
<dbReference type="EMBL" id="AM286690">
    <property type="protein sequence ID" value="CAL16709.1"/>
    <property type="molecule type" value="Genomic_DNA"/>
</dbReference>
<dbReference type="KEGG" id="abo:ABO_1261"/>